<sequence length="98" mass="11176">MIDIKGLSKSEVLATLYNNSRPQGLGFLHFDPTDMTIEQAKDILKETTYFDYLKGRVMKVDLSSDEGFEEWLYDRDNGKGAAQRAVDALRREQGDRAD</sequence>
<accession>A0AAU8B7B7</accession>
<proteinExistence type="predicted"/>
<dbReference type="EMBL" id="PP511791">
    <property type="protein sequence ID" value="XCD07496.1"/>
    <property type="molecule type" value="Genomic_DNA"/>
</dbReference>
<organism evidence="1">
    <name type="scientific">Dulem virus 39</name>
    <dbReference type="NCBI Taxonomy" id="3145757"/>
    <lineage>
        <taxon>Viruses</taxon>
        <taxon>Duplodnaviria</taxon>
        <taxon>Heunggongvirae</taxon>
        <taxon>Uroviricota</taxon>
        <taxon>Caudoviricetes</taxon>
    </lineage>
</organism>
<reference evidence="1" key="1">
    <citation type="submission" date="2024-03" db="EMBL/GenBank/DDBJ databases">
        <title>Diverse circular DNA viruses in blood, oral, and fecal samples of captive lemurs.</title>
        <authorList>
            <person name="Paietta E.N."/>
            <person name="Kraberger S."/>
            <person name="Lund M.C."/>
            <person name="Custer J.M."/>
            <person name="Vargas K.M."/>
            <person name="Ehmke E.E."/>
            <person name="Yoder A.D."/>
            <person name="Varsani A."/>
        </authorList>
    </citation>
    <scope>NUCLEOTIDE SEQUENCE</scope>
    <source>
        <strain evidence="1">Duke_28FS_1</strain>
    </source>
</reference>
<name>A0AAU8B7B7_9CAUD</name>
<protein>
    <submittedName>
        <fullName evidence="1">Uncharacterized protein</fullName>
    </submittedName>
</protein>
<evidence type="ECO:0000313" key="1">
    <source>
        <dbReference type="EMBL" id="XCD07496.1"/>
    </source>
</evidence>